<gene>
    <name evidence="1" type="ORF">ALC56_06284</name>
</gene>
<dbReference type="Proteomes" id="UP000078541">
    <property type="component" value="Unassembled WGS sequence"/>
</dbReference>
<keyword evidence="2" id="KW-1185">Reference proteome</keyword>
<evidence type="ECO:0000313" key="1">
    <source>
        <dbReference type="EMBL" id="KYN39358.1"/>
    </source>
</evidence>
<accession>A0A195FG39</accession>
<name>A0A195FG39_9HYME</name>
<reference evidence="1 2" key="1">
    <citation type="submission" date="2016-03" db="EMBL/GenBank/DDBJ databases">
        <title>Trachymyrmex septentrionalis WGS genome.</title>
        <authorList>
            <person name="Nygaard S."/>
            <person name="Hu H."/>
            <person name="Boomsma J."/>
            <person name="Zhang G."/>
        </authorList>
    </citation>
    <scope>NUCLEOTIDE SEQUENCE [LARGE SCALE GENOMIC DNA]</scope>
    <source>
        <strain evidence="1">Tsep2-gDNA-1</strain>
        <tissue evidence="1">Whole body</tissue>
    </source>
</reference>
<evidence type="ECO:0000313" key="2">
    <source>
        <dbReference type="Proteomes" id="UP000078541"/>
    </source>
</evidence>
<sequence length="41" mass="4737">MPSPPAAMRLRVEFLLPSMNRVTRVRVAGRKDEKGGDWRRV</sequence>
<dbReference type="AlphaFoldDB" id="A0A195FG39"/>
<proteinExistence type="predicted"/>
<dbReference type="EMBL" id="KQ981610">
    <property type="protein sequence ID" value="KYN39358.1"/>
    <property type="molecule type" value="Genomic_DNA"/>
</dbReference>
<protein>
    <submittedName>
        <fullName evidence="1">Uncharacterized protein</fullName>
    </submittedName>
</protein>
<organism evidence="1 2">
    <name type="scientific">Trachymyrmex septentrionalis</name>
    <dbReference type="NCBI Taxonomy" id="34720"/>
    <lineage>
        <taxon>Eukaryota</taxon>
        <taxon>Metazoa</taxon>
        <taxon>Ecdysozoa</taxon>
        <taxon>Arthropoda</taxon>
        <taxon>Hexapoda</taxon>
        <taxon>Insecta</taxon>
        <taxon>Pterygota</taxon>
        <taxon>Neoptera</taxon>
        <taxon>Endopterygota</taxon>
        <taxon>Hymenoptera</taxon>
        <taxon>Apocrita</taxon>
        <taxon>Aculeata</taxon>
        <taxon>Formicoidea</taxon>
        <taxon>Formicidae</taxon>
        <taxon>Myrmicinae</taxon>
        <taxon>Trachymyrmex</taxon>
    </lineage>
</organism>